<feature type="domain" description="FAD-binding PCMH-type" evidence="10">
    <location>
        <begin position="260"/>
        <end position="462"/>
    </location>
</feature>
<keyword evidence="4" id="KW-0500">Molybdenum</keyword>
<evidence type="ECO:0000313" key="11">
    <source>
        <dbReference type="EMBL" id="MEQ1405962.1"/>
    </source>
</evidence>
<dbReference type="InterPro" id="IPR002346">
    <property type="entry name" value="Mopterin_DH_FAD-bd"/>
</dbReference>
<dbReference type="Proteomes" id="UP001496627">
    <property type="component" value="Unassembled WGS sequence"/>
</dbReference>
<dbReference type="EMBL" id="JBEAAL010000008">
    <property type="protein sequence ID" value="MEQ1405962.1"/>
    <property type="molecule type" value="Genomic_DNA"/>
</dbReference>
<name>A0ABV0M273_9HYPH</name>
<dbReference type="InterPro" id="IPR036010">
    <property type="entry name" value="2Fe-2S_ferredoxin-like_sf"/>
</dbReference>
<comment type="caution">
    <text evidence="11">The sequence shown here is derived from an EMBL/GenBank/DDBJ whole genome shotgun (WGS) entry which is preliminary data.</text>
</comment>
<dbReference type="PROSITE" id="PS51085">
    <property type="entry name" value="2FE2S_FER_2"/>
    <property type="match status" value="1"/>
</dbReference>
<dbReference type="Gene3D" id="3.90.1170.50">
    <property type="entry name" value="Aldehyde oxidase/xanthine dehydrogenase, a/b hammerhead"/>
    <property type="match status" value="1"/>
</dbReference>
<feature type="domain" description="2Fe-2S ferredoxin-type" evidence="9">
    <location>
        <begin position="6"/>
        <end position="93"/>
    </location>
</feature>
<evidence type="ECO:0000259" key="10">
    <source>
        <dbReference type="PROSITE" id="PS51387"/>
    </source>
</evidence>
<evidence type="ECO:0000256" key="7">
    <source>
        <dbReference type="ARBA" id="ARBA00023004"/>
    </source>
</evidence>
<dbReference type="Pfam" id="PF02738">
    <property type="entry name" value="MoCoBD_1"/>
    <property type="match status" value="1"/>
</dbReference>
<dbReference type="SUPFAM" id="SSF56176">
    <property type="entry name" value="FAD-binding/transporter-associated domain-like"/>
    <property type="match status" value="1"/>
</dbReference>
<evidence type="ECO:0000256" key="3">
    <source>
        <dbReference type="ARBA" id="ARBA00006849"/>
    </source>
</evidence>
<keyword evidence="7" id="KW-0408">Iron</keyword>
<dbReference type="InterPro" id="IPR036884">
    <property type="entry name" value="2Fe-2S-bd_dom_sf"/>
</dbReference>
<dbReference type="InterPro" id="IPR002888">
    <property type="entry name" value="2Fe-2S-bd"/>
</dbReference>
<dbReference type="InterPro" id="IPR000674">
    <property type="entry name" value="Ald_Oxase/Xan_DH_a/b"/>
</dbReference>
<sequence length="1508" mass="164930">MTATTSTLQFYLNGKSVTIESPSPSMLLVDYLRSPEVRLTGTKKPCGQGGCGGCTVILSDWPDGGLIRHRAINSCLRRLCSLNGMAITTIEGTGSLAASLAAYPAHHPTASRGGPDFHDSLPSSLIEAVRLVKASTKGDLALAAGPDISQINPVAHALSSNNGSQCGYCSAGFVMNMSEFITNNPQATKQDIEDIFDGNLCRCTGYRPILTGMKTMASDWNSEDEDSRMKCLEDPEIDIPKGTPVKIDAPASPFPVEPLDVPGSVQWFTPSNMDELAADAADLTNSGKTFRFIHGGTSYGVYKTEFETVDAFIDLRYVQELQGKPSPAFHDQLDYTLPAATTYSELIEFITNLDDDSPDFAAILYMAKRTAGRIVRNAASIGGNFMLWLHHIANGSGEPFPSDLTLALIGTNMTITYYELDLVNRVPGQQSTEQVDTLLAKIQTDPTFPSRIVVVSFQITPARTSITDLYERYHSFAQKAALREVNSHSIVNSFISFDVDTQSGTLDSPSKIIFGGINASYWRASAIENSFSTGSIFSYENLLSACAQLKADVTQALADSAARRSEAPWEGFTDEYKANLAVAMLYKAGVAVFVKLGFAMPVNANSAGEMTWGTWPVSDGRQDYTAQNFKAPVGQPYVKTTALEQCSGRTHYTHELAYPQGTLHAAFVQSRNALARFSFQWEGYGIQPGDLNDKLADMFPHFRRLLTCEDVPVRPANFQGMGGDQPMFAEGSVLYFGQAIAMVLADTEEDANLIADYVSEHCLGYQPINWDANWQEPILTIEDAITKESIFPDTPSTAAYLCHIWKVTRLRSRFDWMASQPAIPSDFDAEPVTTDNVPVDGANCIRVVNNQKTGGQAHFYMETQACLAIPADEGRIIVNSSTQSPMEMHQTVASALGRQYNKVKIQTRLLGGAFGGKTEQARFTTGPTAVAAAVMDAPVRLAMARDSDMTMIGKRHALYGVGQIAVDDGSARPEDRGRIKGTHLTLWADGGAYYDCSFVVTNCIQTRIDNAYMIDNFESQIDACRTNTPPNTAMRAFGDVQATNILENLIDDAATALGLRPEDLREKNFYQRGEVTPYGQTLTACYMLEVWNYLKAKCQFEYKLMDVQAYNAQNKWRKRGIALIPVKYGSGYNFEQLKQSPAIVVVNQSDGSLVIHQGGVDMGQGLLTQARQVAAYVLNIPQSLIHVESPQTDTTPNTSSTGASTGTPYSAEAVKRTCEQLRQELTEFGYRLLKDNGNDWCQAHGFDFWNYGEAGWNTEVTINNNTALIWQNLVNYAYVQRLPLTATFNANIEHGDFDMPVLTFKQAGDQPNIPGITRANVPTVTDVQNQFVGFTYSAACSVVEVDILTGETKILSSDVVYDVGWSLNPALDVGQVEGAFVQGIGFLMTEDLVYQPETNAGNEKGQLNTTNTWRYKIPAQVTIPLEFNVSLFPRNDPSVVNIPPDDQGIFSAKEVGEPPLVLANSVFFAIKDAIRASRVERGLSGLFNLRAPATVQEVRCACAVDLPS</sequence>
<dbReference type="InterPro" id="IPR036856">
    <property type="entry name" value="Ald_Oxase/Xan_DH_a/b_sf"/>
</dbReference>
<dbReference type="InterPro" id="IPR016166">
    <property type="entry name" value="FAD-bd_PCMH"/>
</dbReference>
<protein>
    <submittedName>
        <fullName evidence="11">Molybdopterin cofactor-binding domain-containing protein</fullName>
    </submittedName>
</protein>
<dbReference type="InterPro" id="IPR037165">
    <property type="entry name" value="AldOxase/xan_DH_Mopterin-bd_sf"/>
</dbReference>
<dbReference type="SUPFAM" id="SSF54665">
    <property type="entry name" value="CO dehydrogenase molybdoprotein N-domain-like"/>
    <property type="match status" value="1"/>
</dbReference>
<dbReference type="PROSITE" id="PS00197">
    <property type="entry name" value="2FE2S_FER_1"/>
    <property type="match status" value="1"/>
</dbReference>
<dbReference type="InterPro" id="IPR012675">
    <property type="entry name" value="Beta-grasp_dom_sf"/>
</dbReference>
<dbReference type="Gene3D" id="1.10.150.120">
    <property type="entry name" value="[2Fe-2S]-binding domain"/>
    <property type="match status" value="1"/>
</dbReference>
<evidence type="ECO:0000256" key="6">
    <source>
        <dbReference type="ARBA" id="ARBA00023002"/>
    </source>
</evidence>
<dbReference type="Gene3D" id="3.30.465.10">
    <property type="match status" value="1"/>
</dbReference>
<dbReference type="InterPro" id="IPR046867">
    <property type="entry name" value="AldOxase/xan_DH_MoCoBD2"/>
</dbReference>
<comment type="cofactor">
    <cofactor evidence="1">
        <name>Mo-molybdopterin</name>
        <dbReference type="ChEBI" id="CHEBI:71302"/>
    </cofactor>
</comment>
<feature type="region of interest" description="Disordered" evidence="8">
    <location>
        <begin position="1188"/>
        <end position="1208"/>
    </location>
</feature>
<dbReference type="InterPro" id="IPR006058">
    <property type="entry name" value="2Fe2S_fd_BS"/>
</dbReference>
<dbReference type="PIRSF" id="PIRSF000127">
    <property type="entry name" value="Xanthine_DH"/>
    <property type="match status" value="1"/>
</dbReference>
<evidence type="ECO:0000256" key="2">
    <source>
        <dbReference type="ARBA" id="ARBA00001974"/>
    </source>
</evidence>
<dbReference type="InterPro" id="IPR001041">
    <property type="entry name" value="2Fe-2S_ferredoxin-type"/>
</dbReference>
<dbReference type="SUPFAM" id="SSF54292">
    <property type="entry name" value="2Fe-2S ferredoxin-like"/>
    <property type="match status" value="1"/>
</dbReference>
<evidence type="ECO:0000256" key="4">
    <source>
        <dbReference type="ARBA" id="ARBA00022505"/>
    </source>
</evidence>
<dbReference type="Pfam" id="PF00111">
    <property type="entry name" value="Fer2"/>
    <property type="match status" value="1"/>
</dbReference>
<evidence type="ECO:0000256" key="8">
    <source>
        <dbReference type="SAM" id="MobiDB-lite"/>
    </source>
</evidence>
<keyword evidence="5" id="KW-0479">Metal-binding</keyword>
<dbReference type="InterPro" id="IPR016208">
    <property type="entry name" value="Ald_Oxase/xanthine_DH-like"/>
</dbReference>
<dbReference type="Pfam" id="PF01799">
    <property type="entry name" value="Fer2_2"/>
    <property type="match status" value="1"/>
</dbReference>
<evidence type="ECO:0000313" key="12">
    <source>
        <dbReference type="Proteomes" id="UP001496627"/>
    </source>
</evidence>
<dbReference type="InterPro" id="IPR036318">
    <property type="entry name" value="FAD-bd_PCMH-like_sf"/>
</dbReference>
<dbReference type="RefSeq" id="WP_227704139.1">
    <property type="nucleotide sequence ID" value="NZ_JBEAAL010000008.1"/>
</dbReference>
<dbReference type="InterPro" id="IPR016169">
    <property type="entry name" value="FAD-bd_PCMH_sub2"/>
</dbReference>
<reference evidence="11 12" key="1">
    <citation type="submission" date="2024-05" db="EMBL/GenBank/DDBJ databases">
        <title>Neorhizobium sp. Rsf11, a plant growth promoting and heavy metal resistant PAH-degrader.</title>
        <authorList>
            <person name="Golubev S.N."/>
            <person name="Muratova A.Y."/>
            <person name="Markelova M.I."/>
        </authorList>
    </citation>
    <scope>NUCLEOTIDE SEQUENCE [LARGE SCALE GENOMIC DNA]</scope>
    <source>
        <strain evidence="11 12">Rsf11</strain>
    </source>
</reference>
<dbReference type="SUPFAM" id="SSF56003">
    <property type="entry name" value="Molybdenum cofactor-binding domain"/>
    <property type="match status" value="1"/>
</dbReference>
<gene>
    <name evidence="11" type="ORF">ABK249_13545</name>
</gene>
<dbReference type="PROSITE" id="PS51387">
    <property type="entry name" value="FAD_PCMH"/>
    <property type="match status" value="1"/>
</dbReference>
<comment type="cofactor">
    <cofactor evidence="2">
        <name>FAD</name>
        <dbReference type="ChEBI" id="CHEBI:57692"/>
    </cofactor>
</comment>
<dbReference type="SUPFAM" id="SSF47741">
    <property type="entry name" value="CO dehydrogenase ISP C-domain like"/>
    <property type="match status" value="1"/>
</dbReference>
<keyword evidence="12" id="KW-1185">Reference proteome</keyword>
<dbReference type="Pfam" id="PF01315">
    <property type="entry name" value="Ald_Xan_dh_C"/>
    <property type="match status" value="1"/>
</dbReference>
<dbReference type="Gene3D" id="3.10.20.30">
    <property type="match status" value="1"/>
</dbReference>
<dbReference type="Pfam" id="PF20256">
    <property type="entry name" value="MoCoBD_2"/>
    <property type="match status" value="1"/>
</dbReference>
<dbReference type="Pfam" id="PF00941">
    <property type="entry name" value="FAD_binding_5"/>
    <property type="match status" value="1"/>
</dbReference>
<dbReference type="Gene3D" id="3.30.365.10">
    <property type="entry name" value="Aldehyde oxidase/xanthine dehydrogenase, molybdopterin binding domain"/>
    <property type="match status" value="4"/>
</dbReference>
<dbReference type="InterPro" id="IPR008274">
    <property type="entry name" value="AldOxase/xan_DH_MoCoBD1"/>
</dbReference>
<dbReference type="PANTHER" id="PTHR11908">
    <property type="entry name" value="XANTHINE DEHYDROGENASE"/>
    <property type="match status" value="1"/>
</dbReference>
<keyword evidence="6" id="KW-0560">Oxidoreductase</keyword>
<evidence type="ECO:0000256" key="5">
    <source>
        <dbReference type="ARBA" id="ARBA00022723"/>
    </source>
</evidence>
<evidence type="ECO:0000256" key="1">
    <source>
        <dbReference type="ARBA" id="ARBA00001924"/>
    </source>
</evidence>
<dbReference type="SMART" id="SM01008">
    <property type="entry name" value="Ald_Xan_dh_C"/>
    <property type="match status" value="1"/>
</dbReference>
<comment type="similarity">
    <text evidence="3">Belongs to the xanthine dehydrogenase family.</text>
</comment>
<organism evidence="11 12">
    <name type="scientific">Neorhizobium phenanthreniclasticum</name>
    <dbReference type="NCBI Taxonomy" id="3157917"/>
    <lineage>
        <taxon>Bacteria</taxon>
        <taxon>Pseudomonadati</taxon>
        <taxon>Pseudomonadota</taxon>
        <taxon>Alphaproteobacteria</taxon>
        <taxon>Hyphomicrobiales</taxon>
        <taxon>Rhizobiaceae</taxon>
        <taxon>Rhizobium/Agrobacterium group</taxon>
        <taxon>Neorhizobium</taxon>
    </lineage>
</organism>
<proteinExistence type="inferred from homology"/>
<accession>A0ABV0M273</accession>
<feature type="compositionally biased region" description="Polar residues" evidence="8">
    <location>
        <begin position="1189"/>
        <end position="1208"/>
    </location>
</feature>
<dbReference type="PANTHER" id="PTHR11908:SF132">
    <property type="entry name" value="ALDEHYDE OXIDASE 1-RELATED"/>
    <property type="match status" value="1"/>
</dbReference>
<dbReference type="Gene3D" id="3.30.390.50">
    <property type="entry name" value="CO dehydrogenase flavoprotein, C-terminal domain"/>
    <property type="match status" value="1"/>
</dbReference>
<evidence type="ECO:0000259" key="9">
    <source>
        <dbReference type="PROSITE" id="PS51085"/>
    </source>
</evidence>